<feature type="coiled-coil region" evidence="1">
    <location>
        <begin position="14"/>
        <end position="41"/>
    </location>
</feature>
<protein>
    <recommendedName>
        <fullName evidence="2">Rabenosyn Rab binding domain-containing protein</fullName>
    </recommendedName>
</protein>
<gene>
    <name evidence="3" type="ORF">SMN809_LOCUS37394</name>
</gene>
<accession>A0A8S2YI66</accession>
<reference evidence="3" key="1">
    <citation type="submission" date="2021-02" db="EMBL/GenBank/DDBJ databases">
        <authorList>
            <person name="Nowell W R."/>
        </authorList>
    </citation>
    <scope>NUCLEOTIDE SEQUENCE</scope>
</reference>
<keyword evidence="1" id="KW-0175">Coiled coil</keyword>
<sequence length="49" mass="5681">QVYQVTEYIRQAQIAGRLDEVESLKLNLKELEQALNNAQQRENVSTFDS</sequence>
<evidence type="ECO:0000313" key="4">
    <source>
        <dbReference type="Proteomes" id="UP000676336"/>
    </source>
</evidence>
<evidence type="ECO:0000313" key="3">
    <source>
        <dbReference type="EMBL" id="CAF4559834.1"/>
    </source>
</evidence>
<dbReference type="AlphaFoldDB" id="A0A8S2YI66"/>
<feature type="non-terminal residue" evidence="3">
    <location>
        <position position="1"/>
    </location>
</feature>
<dbReference type="Proteomes" id="UP000676336">
    <property type="component" value="Unassembled WGS sequence"/>
</dbReference>
<dbReference type="InterPro" id="IPR021565">
    <property type="entry name" value="Rbsn_Rab-bd"/>
</dbReference>
<dbReference type="Gene3D" id="4.10.860.20">
    <property type="entry name" value="Rabenosyn, Rab binding domain"/>
    <property type="match status" value="1"/>
</dbReference>
<dbReference type="EMBL" id="CAJOBI010094841">
    <property type="protein sequence ID" value="CAF4559834.1"/>
    <property type="molecule type" value="Genomic_DNA"/>
</dbReference>
<organism evidence="3 4">
    <name type="scientific">Rotaria magnacalcarata</name>
    <dbReference type="NCBI Taxonomy" id="392030"/>
    <lineage>
        <taxon>Eukaryota</taxon>
        <taxon>Metazoa</taxon>
        <taxon>Spiralia</taxon>
        <taxon>Gnathifera</taxon>
        <taxon>Rotifera</taxon>
        <taxon>Eurotatoria</taxon>
        <taxon>Bdelloidea</taxon>
        <taxon>Philodinida</taxon>
        <taxon>Philodinidae</taxon>
        <taxon>Rotaria</taxon>
    </lineage>
</organism>
<feature type="domain" description="Rabenosyn Rab binding" evidence="2">
    <location>
        <begin position="1"/>
        <end position="35"/>
    </location>
</feature>
<proteinExistence type="predicted"/>
<name>A0A8S2YI66_9BILA</name>
<dbReference type="InterPro" id="IPR036531">
    <property type="entry name" value="Rbsn_Rab-bd_sf"/>
</dbReference>
<dbReference type="Pfam" id="PF11464">
    <property type="entry name" value="Rbsn"/>
    <property type="match status" value="1"/>
</dbReference>
<evidence type="ECO:0000259" key="2">
    <source>
        <dbReference type="Pfam" id="PF11464"/>
    </source>
</evidence>
<dbReference type="SUPFAM" id="SSF140125">
    <property type="entry name" value="Rabenosyn-5 Rab-binding domain-like"/>
    <property type="match status" value="1"/>
</dbReference>
<evidence type="ECO:0000256" key="1">
    <source>
        <dbReference type="SAM" id="Coils"/>
    </source>
</evidence>
<comment type="caution">
    <text evidence="3">The sequence shown here is derived from an EMBL/GenBank/DDBJ whole genome shotgun (WGS) entry which is preliminary data.</text>
</comment>